<accession>A0ABZ1NBC9</accession>
<evidence type="ECO:0000256" key="2">
    <source>
        <dbReference type="ARBA" id="ARBA00023125"/>
    </source>
</evidence>
<proteinExistence type="predicted"/>
<reference evidence="6 7" key="1">
    <citation type="submission" date="2022-10" db="EMBL/GenBank/DDBJ databases">
        <title>The complete genomes of actinobacterial strains from the NBC collection.</title>
        <authorList>
            <person name="Joergensen T.S."/>
            <person name="Alvarez Arevalo M."/>
            <person name="Sterndorff E.B."/>
            <person name="Faurdal D."/>
            <person name="Vuksanovic O."/>
            <person name="Mourched A.-S."/>
            <person name="Charusanti P."/>
            <person name="Shaw S."/>
            <person name="Blin K."/>
            <person name="Weber T."/>
        </authorList>
    </citation>
    <scope>NUCLEOTIDE SEQUENCE [LARGE SCALE GENOMIC DNA]</scope>
    <source>
        <strain evidence="6 7">NBC_01413</strain>
    </source>
</reference>
<dbReference type="PANTHER" id="PTHR30055">
    <property type="entry name" value="HTH-TYPE TRANSCRIPTIONAL REGULATOR RUTR"/>
    <property type="match status" value="1"/>
</dbReference>
<dbReference type="InterPro" id="IPR050109">
    <property type="entry name" value="HTH-type_TetR-like_transc_reg"/>
</dbReference>
<dbReference type="SUPFAM" id="SSF48498">
    <property type="entry name" value="Tetracyclin repressor-like, C-terminal domain"/>
    <property type="match status" value="1"/>
</dbReference>
<dbReference type="SUPFAM" id="SSF46689">
    <property type="entry name" value="Homeodomain-like"/>
    <property type="match status" value="1"/>
</dbReference>
<keyword evidence="1" id="KW-0805">Transcription regulation</keyword>
<evidence type="ECO:0000313" key="6">
    <source>
        <dbReference type="EMBL" id="WTY37300.1"/>
    </source>
</evidence>
<evidence type="ECO:0000256" key="1">
    <source>
        <dbReference type="ARBA" id="ARBA00023015"/>
    </source>
</evidence>
<evidence type="ECO:0000256" key="4">
    <source>
        <dbReference type="PROSITE-ProRule" id="PRU00335"/>
    </source>
</evidence>
<dbReference type="Gene3D" id="1.10.357.10">
    <property type="entry name" value="Tetracycline Repressor, domain 2"/>
    <property type="match status" value="1"/>
</dbReference>
<dbReference type="InterPro" id="IPR036271">
    <property type="entry name" value="Tet_transcr_reg_TetR-rel_C_sf"/>
</dbReference>
<evidence type="ECO:0000256" key="3">
    <source>
        <dbReference type="ARBA" id="ARBA00023163"/>
    </source>
</evidence>
<dbReference type="PRINTS" id="PR00455">
    <property type="entry name" value="HTHTETR"/>
</dbReference>
<gene>
    <name evidence="6" type="ORF">OG308_05390</name>
</gene>
<feature type="domain" description="HTH tetR-type" evidence="5">
    <location>
        <begin position="13"/>
        <end position="72"/>
    </location>
</feature>
<dbReference type="RefSeq" id="WP_328658625.1">
    <property type="nucleotide sequence ID" value="NZ_CP108014.1"/>
</dbReference>
<keyword evidence="7" id="KW-1185">Reference proteome</keyword>
<dbReference type="InterPro" id="IPR009057">
    <property type="entry name" value="Homeodomain-like_sf"/>
</dbReference>
<dbReference type="GeneID" id="91380396"/>
<protein>
    <submittedName>
        <fullName evidence="6">TetR/AcrR family transcriptional regulator</fullName>
    </submittedName>
</protein>
<keyword evidence="2 4" id="KW-0238">DNA-binding</keyword>
<dbReference type="EMBL" id="CP109527">
    <property type="protein sequence ID" value="WTY37300.1"/>
    <property type="molecule type" value="Genomic_DNA"/>
</dbReference>
<dbReference type="PANTHER" id="PTHR30055:SF234">
    <property type="entry name" value="HTH-TYPE TRANSCRIPTIONAL REGULATOR BETI"/>
    <property type="match status" value="1"/>
</dbReference>
<dbReference type="Proteomes" id="UP001621418">
    <property type="component" value="Chromosome"/>
</dbReference>
<keyword evidence="3" id="KW-0804">Transcription</keyword>
<dbReference type="PROSITE" id="PS50977">
    <property type="entry name" value="HTH_TETR_2"/>
    <property type="match status" value="1"/>
</dbReference>
<evidence type="ECO:0000313" key="7">
    <source>
        <dbReference type="Proteomes" id="UP001621418"/>
    </source>
</evidence>
<dbReference type="Pfam" id="PF00440">
    <property type="entry name" value="TetR_N"/>
    <property type="match status" value="1"/>
</dbReference>
<evidence type="ECO:0000259" key="5">
    <source>
        <dbReference type="PROSITE" id="PS50977"/>
    </source>
</evidence>
<organism evidence="6 7">
    <name type="scientific">Nocardia salmonicida</name>
    <dbReference type="NCBI Taxonomy" id="53431"/>
    <lineage>
        <taxon>Bacteria</taxon>
        <taxon>Bacillati</taxon>
        <taxon>Actinomycetota</taxon>
        <taxon>Actinomycetes</taxon>
        <taxon>Mycobacteriales</taxon>
        <taxon>Nocardiaceae</taxon>
        <taxon>Nocardia</taxon>
    </lineage>
</organism>
<feature type="DNA-binding region" description="H-T-H motif" evidence="4">
    <location>
        <begin position="35"/>
        <end position="54"/>
    </location>
</feature>
<dbReference type="InterPro" id="IPR001647">
    <property type="entry name" value="HTH_TetR"/>
</dbReference>
<dbReference type="InterPro" id="IPR049445">
    <property type="entry name" value="TetR_SbtR-like_C"/>
</dbReference>
<name>A0ABZ1NBC9_9NOCA</name>
<sequence length="183" mass="19757">MSDDPRPLRADARRNRELVLSAAQEAFASEGISVPLDEIARRAGVGAGTVYRHFPSKEALFTAAIIDRVERAVAYARELTTADDAGVAFFEFLAFLARENGVKRDLADAVGSDRLAALGASADLSGAIGTLLARAQRTGAIRPDIDVDDLMLILKAGFNATRDADDRRRRLAFSVILDGLRRT</sequence>
<dbReference type="Pfam" id="PF21597">
    <property type="entry name" value="TetR_C_43"/>
    <property type="match status" value="1"/>
</dbReference>